<dbReference type="AlphaFoldDB" id="A0A8H7BLB4"/>
<protein>
    <recommendedName>
        <fullName evidence="2">Reelin domain-containing protein</fullName>
    </recommendedName>
</protein>
<dbReference type="Pfam" id="PF02014">
    <property type="entry name" value="Reeler"/>
    <property type="match status" value="1"/>
</dbReference>
<comment type="caution">
    <text evidence="3">The sequence shown here is derived from an EMBL/GenBank/DDBJ whole genome shotgun (WGS) entry which is preliminary data.</text>
</comment>
<organism evidence="3 4">
    <name type="scientific">Apophysomyces ossiformis</name>
    <dbReference type="NCBI Taxonomy" id="679940"/>
    <lineage>
        <taxon>Eukaryota</taxon>
        <taxon>Fungi</taxon>
        <taxon>Fungi incertae sedis</taxon>
        <taxon>Mucoromycota</taxon>
        <taxon>Mucoromycotina</taxon>
        <taxon>Mucoromycetes</taxon>
        <taxon>Mucorales</taxon>
        <taxon>Mucorineae</taxon>
        <taxon>Mucoraceae</taxon>
        <taxon>Apophysomyces</taxon>
    </lineage>
</organism>
<dbReference type="EMBL" id="JABAYA010000111">
    <property type="protein sequence ID" value="KAF7724795.1"/>
    <property type="molecule type" value="Genomic_DNA"/>
</dbReference>
<feature type="transmembrane region" description="Helical" evidence="1">
    <location>
        <begin position="188"/>
        <end position="208"/>
    </location>
</feature>
<evidence type="ECO:0000313" key="4">
    <source>
        <dbReference type="Proteomes" id="UP000605846"/>
    </source>
</evidence>
<gene>
    <name evidence="3" type="ORF">EC973_000752</name>
</gene>
<proteinExistence type="predicted"/>
<evidence type="ECO:0000256" key="1">
    <source>
        <dbReference type="SAM" id="Phobius"/>
    </source>
</evidence>
<evidence type="ECO:0000313" key="3">
    <source>
        <dbReference type="EMBL" id="KAF7724795.1"/>
    </source>
</evidence>
<name>A0A8H7BLB4_9FUNG</name>
<dbReference type="InterPro" id="IPR002861">
    <property type="entry name" value="Reeler_dom"/>
</dbReference>
<accession>A0A8H7BLB4</accession>
<keyword evidence="4" id="KW-1185">Reference proteome</keyword>
<keyword evidence="1" id="KW-0812">Transmembrane</keyword>
<keyword evidence="1" id="KW-0472">Membrane</keyword>
<dbReference type="OrthoDB" id="2269205at2759"/>
<sequence length="230" mass="25709">MATLGHGPSKSTCDKCYRVTVEPSNEDASRKVTISIYGPKAYQGFLLQVKNEKNETVGQFVDYDEKVYAPVACDDEAGDEDDGVLGHTDARLKYWPTRVGWTIPSTETFSSLRVQGMIVMDLENYHLLPETPVKIHHQPAHVSNLPASVSSSSSLPSASKITASTSITTTSTVTIIPFTDEEEDPNQLFFYVLGIILGMYFVMAMAQYQLQRRKRVYKQEAEQNALTKDW</sequence>
<evidence type="ECO:0000259" key="2">
    <source>
        <dbReference type="Pfam" id="PF02014"/>
    </source>
</evidence>
<feature type="domain" description="Reelin" evidence="2">
    <location>
        <begin position="6"/>
        <end position="125"/>
    </location>
</feature>
<reference evidence="3" key="1">
    <citation type="submission" date="2020-01" db="EMBL/GenBank/DDBJ databases">
        <title>Genome Sequencing of Three Apophysomyces-Like Fungal Strains Confirms a Novel Fungal Genus in the Mucoromycota with divergent Burkholderia-like Endosymbiotic Bacteria.</title>
        <authorList>
            <person name="Stajich J.E."/>
            <person name="Macias A.M."/>
            <person name="Carter-House D."/>
            <person name="Lovett B."/>
            <person name="Kasson L.R."/>
            <person name="Berry K."/>
            <person name="Grigoriev I."/>
            <person name="Chang Y."/>
            <person name="Spatafora J."/>
            <person name="Kasson M.T."/>
        </authorList>
    </citation>
    <scope>NUCLEOTIDE SEQUENCE</scope>
    <source>
        <strain evidence="3">NRRL A-21654</strain>
    </source>
</reference>
<dbReference type="Proteomes" id="UP000605846">
    <property type="component" value="Unassembled WGS sequence"/>
</dbReference>
<keyword evidence="1" id="KW-1133">Transmembrane helix</keyword>